<feature type="transmembrane region" description="Helical" evidence="3">
    <location>
        <begin position="301"/>
        <end position="327"/>
    </location>
</feature>
<organism evidence="4 5">
    <name type="scientific">Marinobacter halodurans</name>
    <dbReference type="NCBI Taxonomy" id="2528979"/>
    <lineage>
        <taxon>Bacteria</taxon>
        <taxon>Pseudomonadati</taxon>
        <taxon>Pseudomonadota</taxon>
        <taxon>Gammaproteobacteria</taxon>
        <taxon>Pseudomonadales</taxon>
        <taxon>Marinobacteraceae</taxon>
        <taxon>Marinobacter</taxon>
    </lineage>
</organism>
<dbReference type="PANTHER" id="PTHR44227">
    <property type="match status" value="1"/>
</dbReference>
<evidence type="ECO:0008006" key="6">
    <source>
        <dbReference type="Google" id="ProtNLM"/>
    </source>
</evidence>
<feature type="transmembrane region" description="Helical" evidence="3">
    <location>
        <begin position="202"/>
        <end position="222"/>
    </location>
</feature>
<feature type="transmembrane region" description="Helical" evidence="3">
    <location>
        <begin position="178"/>
        <end position="196"/>
    </location>
</feature>
<keyword evidence="5" id="KW-1185">Reference proteome</keyword>
<name>A0ABY1ZNM1_9GAMM</name>
<keyword evidence="1" id="KW-0677">Repeat</keyword>
<evidence type="ECO:0000256" key="3">
    <source>
        <dbReference type="SAM" id="Phobius"/>
    </source>
</evidence>
<feature type="transmembrane region" description="Helical" evidence="3">
    <location>
        <begin position="389"/>
        <end position="405"/>
    </location>
</feature>
<evidence type="ECO:0000256" key="1">
    <source>
        <dbReference type="ARBA" id="ARBA00022737"/>
    </source>
</evidence>
<accession>A0ABY1ZNM1</accession>
<feature type="transmembrane region" description="Helical" evidence="3">
    <location>
        <begin position="334"/>
        <end position="352"/>
    </location>
</feature>
<feature type="transmembrane region" description="Helical" evidence="3">
    <location>
        <begin position="229"/>
        <end position="247"/>
    </location>
</feature>
<dbReference type="RefSeq" id="WP_131481038.1">
    <property type="nucleotide sequence ID" value="NZ_SJDL01000010.1"/>
</dbReference>
<dbReference type="Proteomes" id="UP000313645">
    <property type="component" value="Unassembled WGS sequence"/>
</dbReference>
<feature type="transmembrane region" description="Helical" evidence="3">
    <location>
        <begin position="96"/>
        <end position="114"/>
    </location>
</feature>
<evidence type="ECO:0000313" key="5">
    <source>
        <dbReference type="Proteomes" id="UP000313645"/>
    </source>
</evidence>
<sequence>MHLKKEHCIAGFSFYILIVMVGLLYNHGVNDAFYFDDFSNLSALNDSGSVHDYNSFKEFVLGNAAGPTGRPVSMISFLIDDNTWPSTASEFKNTNILIHLLIGAVLFWAAFLISRIVGVSYPALAALFVCAVWLLNPFHASTVLYPVQRMAQLSTLFCVIGVLIYLKARVKLGDGKIISAFLYGIALFLSFLLAVFSKENGAVLPVLLTVLEVSVLKSLPWGKKCYKRLVCSVLLIGSFCVFSIIVYKASLNGWGDLYPGRDFTPYQRLITEPSVLLYYIKELLLPSLYTPGLYYDDVHPYLGLMVSSWVPMVSILVVLFIFGLAIFNLNRYSLLGFSILFFFAGHIIESTALNLELIFEHRNYLPSLFIGFFWLELARFLSKYSIPKVIVFLFPLILYPSILFARTDLWADRVVFGAYLAKTSPHSIRSHIELNNALLYDGQPQAAKKALEEAIRANPDNIYLRMHVVLVDCLLGVKDSGDMDNLISMAKTQAFDGRDRLAIEKMWQYMRNGRCDFITPGYFRELMMAFEVGQQGGQDQGEISRRLLRIYADRFYVMYPSYSPSKVKPLKAVLSSENPEYIMVTAAYLASVNRFDEALKLSDKALQLVRMGKLHNSLKDPVQFAQDILSFQETVEEDKENFE</sequence>
<keyword evidence="3" id="KW-0812">Transmembrane</keyword>
<reference evidence="4 5" key="1">
    <citation type="submission" date="2019-02" db="EMBL/GenBank/DDBJ databases">
        <title>Marinobacter halodurans sp. nov., a marine bacterium isolated from sea tidal flat.</title>
        <authorList>
            <person name="Yoo Y."/>
            <person name="Lee D.W."/>
            <person name="Kim B.S."/>
            <person name="Kim J.-J."/>
        </authorList>
    </citation>
    <scope>NUCLEOTIDE SEQUENCE [LARGE SCALE GENOMIC DNA]</scope>
    <source>
        <strain evidence="4 5">YJ-S3-2</strain>
    </source>
</reference>
<feature type="transmembrane region" description="Helical" evidence="3">
    <location>
        <begin position="150"/>
        <end position="166"/>
    </location>
</feature>
<dbReference type="Gene3D" id="1.25.40.10">
    <property type="entry name" value="Tetratricopeptide repeat domain"/>
    <property type="match status" value="1"/>
</dbReference>
<dbReference type="InterPro" id="IPR011990">
    <property type="entry name" value="TPR-like_helical_dom_sf"/>
</dbReference>
<gene>
    <name evidence="4" type="ORF">EZI54_08720</name>
</gene>
<feature type="transmembrane region" description="Helical" evidence="3">
    <location>
        <begin position="121"/>
        <end position="138"/>
    </location>
</feature>
<evidence type="ECO:0000256" key="2">
    <source>
        <dbReference type="ARBA" id="ARBA00022803"/>
    </source>
</evidence>
<dbReference type="InterPro" id="IPR052346">
    <property type="entry name" value="O-mannosyl-transferase_TMTC"/>
</dbReference>
<keyword evidence="3" id="KW-1133">Transmembrane helix</keyword>
<feature type="transmembrane region" description="Helical" evidence="3">
    <location>
        <begin position="7"/>
        <end position="25"/>
    </location>
</feature>
<keyword evidence="3" id="KW-0472">Membrane</keyword>
<dbReference type="PANTHER" id="PTHR44227:SF3">
    <property type="entry name" value="PROTEIN O-MANNOSYL-TRANSFERASE TMTC4"/>
    <property type="match status" value="1"/>
</dbReference>
<dbReference type="SUPFAM" id="SSF48452">
    <property type="entry name" value="TPR-like"/>
    <property type="match status" value="1"/>
</dbReference>
<feature type="transmembrane region" description="Helical" evidence="3">
    <location>
        <begin position="364"/>
        <end position="382"/>
    </location>
</feature>
<proteinExistence type="predicted"/>
<evidence type="ECO:0000313" key="4">
    <source>
        <dbReference type="EMBL" id="TBW56716.1"/>
    </source>
</evidence>
<keyword evidence="2" id="KW-0802">TPR repeat</keyword>
<comment type="caution">
    <text evidence="4">The sequence shown here is derived from an EMBL/GenBank/DDBJ whole genome shotgun (WGS) entry which is preliminary data.</text>
</comment>
<protein>
    <recommendedName>
        <fullName evidence="6">Tetratricopeptide repeat protein</fullName>
    </recommendedName>
</protein>
<dbReference type="EMBL" id="SJDL01000010">
    <property type="protein sequence ID" value="TBW56716.1"/>
    <property type="molecule type" value="Genomic_DNA"/>
</dbReference>